<dbReference type="OrthoDB" id="9795188at2"/>
<dbReference type="InterPro" id="IPR051908">
    <property type="entry name" value="Ribosomal_N-acetyltransferase"/>
</dbReference>
<gene>
    <name evidence="1" type="ORF">CVS29_00390</name>
</gene>
<sequence length="414" mass="44348">MSEPAPTHPVLPVNPVLGDGRTTLRRLRVDDAVAFAALNRDPLNVTWTGSQADMSVRQAALMITGSIDSGWETGHYLRFAITEKLDGVDTLVGTLSLQEVFSTAGGGSASVGIKMLPSGRGTGCAPRAITLLCGFAFGNLGLEILHWRTTSGNEASSELARRTGFVHAARIPGYGRLAGRVADGELFYQGREQFQNDAAPAPEEPATLEPELPELPELLGRVAAAPILGAGTILLRPLTMADAPQLVENCRDAEAVRWTTVPLEYSMADAEHFINTLVPEGWQSGETLTFAAVDPVSDALLGVVDLQCKVPGVASVGINFGPHARGTGAAQAAVALLLDYAFDQLNLAYLHWHVLAPNWASRKLAWKLGFHFDGQIRGDYCDRGTPKDRWVLSLAAADERSPQEPWTGPDAINR</sequence>
<comment type="caution">
    <text evidence="1">The sequence shown here is derived from an EMBL/GenBank/DDBJ whole genome shotgun (WGS) entry which is preliminary data.</text>
</comment>
<dbReference type="PROSITE" id="PS51186">
    <property type="entry name" value="GNAT"/>
    <property type="match status" value="1"/>
</dbReference>
<dbReference type="GO" id="GO:0005737">
    <property type="term" value="C:cytoplasm"/>
    <property type="evidence" value="ECO:0007669"/>
    <property type="project" value="TreeGrafter"/>
</dbReference>
<evidence type="ECO:0000313" key="2">
    <source>
        <dbReference type="Proteomes" id="UP000246303"/>
    </source>
</evidence>
<organism evidence="1 2">
    <name type="scientific">Arthrobacter psychrochitiniphilus</name>
    <dbReference type="NCBI Taxonomy" id="291045"/>
    <lineage>
        <taxon>Bacteria</taxon>
        <taxon>Bacillati</taxon>
        <taxon>Actinomycetota</taxon>
        <taxon>Actinomycetes</taxon>
        <taxon>Micrococcales</taxon>
        <taxon>Micrococcaceae</taxon>
        <taxon>Arthrobacter</taxon>
    </lineage>
</organism>
<dbReference type="SUPFAM" id="SSF55729">
    <property type="entry name" value="Acyl-CoA N-acyltransferases (Nat)"/>
    <property type="match status" value="2"/>
</dbReference>
<dbReference type="PANTHER" id="PTHR43441">
    <property type="entry name" value="RIBOSOMAL-PROTEIN-SERINE ACETYLTRANSFERASE"/>
    <property type="match status" value="1"/>
</dbReference>
<proteinExistence type="predicted"/>
<dbReference type="Pfam" id="PF13302">
    <property type="entry name" value="Acetyltransf_3"/>
    <property type="match status" value="2"/>
</dbReference>
<dbReference type="EMBL" id="QHLZ01000001">
    <property type="protein sequence ID" value="PXA69080.1"/>
    <property type="molecule type" value="Genomic_DNA"/>
</dbReference>
<dbReference type="PANTHER" id="PTHR43441:SF2">
    <property type="entry name" value="FAMILY ACETYLTRANSFERASE, PUTATIVE (AFU_ORTHOLOGUE AFUA_7G00850)-RELATED"/>
    <property type="match status" value="1"/>
</dbReference>
<protein>
    <submittedName>
        <fullName evidence="1">Uncharacterized protein</fullName>
    </submittedName>
</protein>
<name>A0A2V3DX22_9MICC</name>
<dbReference type="Proteomes" id="UP000246303">
    <property type="component" value="Unassembled WGS sequence"/>
</dbReference>
<reference evidence="1 2" key="1">
    <citation type="submission" date="2018-05" db="EMBL/GenBank/DDBJ databases">
        <title>Genetic diversity of glacier-inhabiting Cryobacterium bacteria in China and description of Cryobacterium mengkeensis sp. nov. and Arthrobacter glacialis sp. nov.</title>
        <authorList>
            <person name="Liu Q."/>
            <person name="Xin Y.-H."/>
        </authorList>
    </citation>
    <scope>NUCLEOTIDE SEQUENCE [LARGE SCALE GENOMIC DNA]</scope>
    <source>
        <strain evidence="1 2">GP3</strain>
    </source>
</reference>
<dbReference type="AlphaFoldDB" id="A0A2V3DX22"/>
<dbReference type="RefSeq" id="WP_110104367.1">
    <property type="nucleotide sequence ID" value="NZ_JACBZZ010000001.1"/>
</dbReference>
<dbReference type="GO" id="GO:0008999">
    <property type="term" value="F:protein-N-terminal-alanine acetyltransferase activity"/>
    <property type="evidence" value="ECO:0007669"/>
    <property type="project" value="TreeGrafter"/>
</dbReference>
<dbReference type="InterPro" id="IPR016181">
    <property type="entry name" value="Acyl_CoA_acyltransferase"/>
</dbReference>
<keyword evidence="2" id="KW-1185">Reference proteome</keyword>
<dbReference type="InterPro" id="IPR000182">
    <property type="entry name" value="GNAT_dom"/>
</dbReference>
<dbReference type="Gene3D" id="3.40.630.30">
    <property type="match status" value="2"/>
</dbReference>
<evidence type="ECO:0000313" key="1">
    <source>
        <dbReference type="EMBL" id="PXA69080.1"/>
    </source>
</evidence>
<accession>A0A2V3DX22</accession>
<dbReference type="GO" id="GO:1990189">
    <property type="term" value="F:protein N-terminal-serine acetyltransferase activity"/>
    <property type="evidence" value="ECO:0007669"/>
    <property type="project" value="TreeGrafter"/>
</dbReference>